<dbReference type="RefSeq" id="WP_004072517.1">
    <property type="nucleotide sequence ID" value="NZ_VIRB01000061.1"/>
</dbReference>
<dbReference type="AlphaFoldDB" id="A0A9X5C6B5"/>
<comment type="caution">
    <text evidence="2">The sequence shown here is derived from an EMBL/GenBank/DDBJ whole genome shotgun (WGS) entry which is preliminary data.</text>
</comment>
<sequence>MSKVLVVNECHLEKTPDGNYWSNGIIDYSVFKRYLVAFDEVIVAIRVKNVKSKSNGFVHLCNGEGVKIATLPDFYGAIGYIKNILLVKKIVKRCCRGADCAIIRTPSAVSFSFLRFIDGRIPYALEVSGDPWNHMAPGEYKSRFRPLIRRIWTNGLKKYCMKANGVSYVTERVLQERYPCRAIVSGESIQYFSSHYSTVSINENEEYTPKKYISKSKFKIIHVANAFTTYGKGHKEAMNVILMLNETGINTSIDFIGEGPLRTEFEKYAMDLKIADKVHFRGRLSNKKDLYMAMREADLFLFPTHSEGLPRVVIESMHVGTPCVATNVGGILELIDKEYITDVGDVNSLFSITKELLENPKKMTEISKDLIDKSKKYTEQELNKRRYAFYKKLLNLCDNFVLER</sequence>
<dbReference type="OrthoDB" id="9804196at2"/>
<dbReference type="Pfam" id="PF00534">
    <property type="entry name" value="Glycos_transf_1"/>
    <property type="match status" value="1"/>
</dbReference>
<name>A0A9X5C6B5_9FIRM</name>
<dbReference type="PANTHER" id="PTHR12526:SF630">
    <property type="entry name" value="GLYCOSYLTRANSFERASE"/>
    <property type="match status" value="1"/>
</dbReference>
<protein>
    <submittedName>
        <fullName evidence="2">Glycosyltransferase</fullName>
    </submittedName>
</protein>
<dbReference type="Proteomes" id="UP000474104">
    <property type="component" value="Unassembled WGS sequence"/>
</dbReference>
<organism evidence="2 3">
    <name type="scientific">Schaedlerella arabinosiphila</name>
    <dbReference type="NCBI Taxonomy" id="2044587"/>
    <lineage>
        <taxon>Bacteria</taxon>
        <taxon>Bacillati</taxon>
        <taxon>Bacillota</taxon>
        <taxon>Clostridia</taxon>
        <taxon>Lachnospirales</taxon>
        <taxon>Lachnospiraceae</taxon>
        <taxon>Schaedlerella</taxon>
    </lineage>
</organism>
<gene>
    <name evidence="2" type="ORF">FMM80_09210</name>
</gene>
<evidence type="ECO:0000313" key="3">
    <source>
        <dbReference type="Proteomes" id="UP000474104"/>
    </source>
</evidence>
<evidence type="ECO:0000313" key="2">
    <source>
        <dbReference type="EMBL" id="NDO68850.1"/>
    </source>
</evidence>
<feature type="domain" description="Glycosyl transferase family 1" evidence="1">
    <location>
        <begin position="209"/>
        <end position="368"/>
    </location>
</feature>
<dbReference type="InterPro" id="IPR001296">
    <property type="entry name" value="Glyco_trans_1"/>
</dbReference>
<dbReference type="GO" id="GO:0016757">
    <property type="term" value="F:glycosyltransferase activity"/>
    <property type="evidence" value="ECO:0007669"/>
    <property type="project" value="InterPro"/>
</dbReference>
<dbReference type="PANTHER" id="PTHR12526">
    <property type="entry name" value="GLYCOSYLTRANSFERASE"/>
    <property type="match status" value="1"/>
</dbReference>
<proteinExistence type="predicted"/>
<accession>A0A9X5C6B5</accession>
<dbReference type="SUPFAM" id="SSF53756">
    <property type="entry name" value="UDP-Glycosyltransferase/glycogen phosphorylase"/>
    <property type="match status" value="1"/>
</dbReference>
<evidence type="ECO:0000259" key="1">
    <source>
        <dbReference type="Pfam" id="PF00534"/>
    </source>
</evidence>
<dbReference type="Gene3D" id="3.40.50.2000">
    <property type="entry name" value="Glycogen Phosphorylase B"/>
    <property type="match status" value="2"/>
</dbReference>
<dbReference type="EMBL" id="VIRB01000061">
    <property type="protein sequence ID" value="NDO68850.1"/>
    <property type="molecule type" value="Genomic_DNA"/>
</dbReference>
<reference evidence="2 3" key="1">
    <citation type="submission" date="2019-07" db="EMBL/GenBank/DDBJ databases">
        <title>Draft genome sequences of 15 bacterial species constituting the stable defined intestinal microbiota of the GM15 gnotobiotic mouse model.</title>
        <authorList>
            <person name="Elie C."/>
            <person name="Mathieu A."/>
            <person name="Saliou A."/>
            <person name="Darnaud M."/>
            <person name="Leulier F."/>
            <person name="Tamellini A."/>
        </authorList>
    </citation>
    <scope>NUCLEOTIDE SEQUENCE [LARGE SCALE GENOMIC DNA]</scope>
    <source>
        <strain evidence="3">ASF 502</strain>
    </source>
</reference>